<gene>
    <name evidence="2" type="ORF">CR194_05090</name>
</gene>
<keyword evidence="3" id="KW-1185">Reference proteome</keyword>
<sequence length="177" mass="20595">MLLKRICKLFCFTLIILLMTACSSESREEAMRAIESTNLSNESIDDIKVGMSINDKSFITKHGYFEPYPNNEHYATQRNYDQYWNKDYIVSVDRQTQEILQVGVLEENNTSSTAMEIKRGFPIDKVITAYGENYFTYEDKEQTIYIIGYVDHQNNLELSFVHFDDKVTGINIGYAFD</sequence>
<dbReference type="OrthoDB" id="2856120at2"/>
<proteinExistence type="predicted"/>
<keyword evidence="1" id="KW-0732">Signal</keyword>
<dbReference type="PROSITE" id="PS51257">
    <property type="entry name" value="PROKAR_LIPOPROTEIN"/>
    <property type="match status" value="1"/>
</dbReference>
<evidence type="ECO:0000313" key="2">
    <source>
        <dbReference type="EMBL" id="PYZ94899.1"/>
    </source>
</evidence>
<feature type="chain" id="PRO_5038720321" description="DUF5590 domain-containing protein" evidence="1">
    <location>
        <begin position="24"/>
        <end position="177"/>
    </location>
</feature>
<dbReference type="RefSeq" id="WP_110608532.1">
    <property type="nucleotide sequence ID" value="NZ_PDOD01000001.1"/>
</dbReference>
<dbReference type="Proteomes" id="UP000248214">
    <property type="component" value="Unassembled WGS sequence"/>
</dbReference>
<dbReference type="EMBL" id="PDOD01000001">
    <property type="protein sequence ID" value="PYZ94899.1"/>
    <property type="molecule type" value="Genomic_DNA"/>
</dbReference>
<evidence type="ECO:0000256" key="1">
    <source>
        <dbReference type="SAM" id="SignalP"/>
    </source>
</evidence>
<reference evidence="2 3" key="1">
    <citation type="submission" date="2017-10" db="EMBL/GenBank/DDBJ databases">
        <title>Bacillus sp. nov., a halophilic bacterium isolated from a Keqin Lake.</title>
        <authorList>
            <person name="Wang H."/>
        </authorList>
    </citation>
    <scope>NUCLEOTIDE SEQUENCE [LARGE SCALE GENOMIC DNA]</scope>
    <source>
        <strain evidence="2 3">KQ-12</strain>
    </source>
</reference>
<organism evidence="2 3">
    <name type="scientific">Salipaludibacillus keqinensis</name>
    <dbReference type="NCBI Taxonomy" id="2045207"/>
    <lineage>
        <taxon>Bacteria</taxon>
        <taxon>Bacillati</taxon>
        <taxon>Bacillota</taxon>
        <taxon>Bacilli</taxon>
        <taxon>Bacillales</taxon>
        <taxon>Bacillaceae</taxon>
    </lineage>
</organism>
<feature type="signal peptide" evidence="1">
    <location>
        <begin position="1"/>
        <end position="23"/>
    </location>
</feature>
<evidence type="ECO:0008006" key="4">
    <source>
        <dbReference type="Google" id="ProtNLM"/>
    </source>
</evidence>
<comment type="caution">
    <text evidence="2">The sequence shown here is derived from an EMBL/GenBank/DDBJ whole genome shotgun (WGS) entry which is preliminary data.</text>
</comment>
<name>A0A323TJG9_9BACI</name>
<accession>A0A323TJG9</accession>
<protein>
    <recommendedName>
        <fullName evidence="4">DUF5590 domain-containing protein</fullName>
    </recommendedName>
</protein>
<evidence type="ECO:0000313" key="3">
    <source>
        <dbReference type="Proteomes" id="UP000248214"/>
    </source>
</evidence>
<dbReference type="AlphaFoldDB" id="A0A323TJG9"/>